<organism evidence="2 3">
    <name type="scientific">Paeniglutamicibacter gangotriensis</name>
    <dbReference type="NCBI Taxonomy" id="254787"/>
    <lineage>
        <taxon>Bacteria</taxon>
        <taxon>Bacillati</taxon>
        <taxon>Actinomycetota</taxon>
        <taxon>Actinomycetes</taxon>
        <taxon>Micrococcales</taxon>
        <taxon>Micrococcaceae</taxon>
        <taxon>Paeniglutamicibacter</taxon>
    </lineage>
</organism>
<evidence type="ECO:0000313" key="3">
    <source>
        <dbReference type="Proteomes" id="UP000323856"/>
    </source>
</evidence>
<evidence type="ECO:0000313" key="2">
    <source>
        <dbReference type="EMBL" id="KAA0973250.1"/>
    </source>
</evidence>
<feature type="transmembrane region" description="Helical" evidence="1">
    <location>
        <begin position="7"/>
        <end position="28"/>
    </location>
</feature>
<evidence type="ECO:0000256" key="1">
    <source>
        <dbReference type="SAM" id="Phobius"/>
    </source>
</evidence>
<keyword evidence="1" id="KW-1133">Transmembrane helix</keyword>
<comment type="caution">
    <text evidence="2">The sequence shown here is derived from an EMBL/GenBank/DDBJ whole genome shotgun (WGS) entry which is preliminary data.</text>
</comment>
<dbReference type="AlphaFoldDB" id="A0A5B0E658"/>
<name>A0A5B0E658_9MICC</name>
<reference evidence="2 3" key="1">
    <citation type="submission" date="2019-07" db="EMBL/GenBank/DDBJ databases">
        <title>Analysis of the biochemical properties, biological activity and biotechnological potential of siderophores and biosurfactants produced by Antarctic psychrotolerant bacteria.</title>
        <authorList>
            <person name="Styczynski M."/>
            <person name="Krucon T."/>
            <person name="Decewicz P."/>
            <person name="Dziewit L."/>
        </authorList>
    </citation>
    <scope>NUCLEOTIDE SEQUENCE [LARGE SCALE GENOMIC DNA]</scope>
    <source>
        <strain evidence="2 3">ANT_H27</strain>
    </source>
</reference>
<dbReference type="EMBL" id="VOBL01000031">
    <property type="protein sequence ID" value="KAA0973250.1"/>
    <property type="molecule type" value="Genomic_DNA"/>
</dbReference>
<dbReference type="RefSeq" id="WP_149620942.1">
    <property type="nucleotide sequence ID" value="NZ_VOBL01000031.1"/>
</dbReference>
<sequence>MYSRFPVLFEALMWMLAAACLIGALFIAPMRDQSALLFWMLTAFTGWKGLEMLSLRIAKSGGDAAEAAGSR</sequence>
<keyword evidence="1" id="KW-0812">Transmembrane</keyword>
<gene>
    <name evidence="2" type="ORF">FQ154_19000</name>
</gene>
<keyword evidence="1" id="KW-0472">Membrane</keyword>
<proteinExistence type="predicted"/>
<protein>
    <submittedName>
        <fullName evidence="2">Uncharacterized protein</fullName>
    </submittedName>
</protein>
<accession>A0A5B0E658</accession>
<dbReference type="Proteomes" id="UP000323856">
    <property type="component" value="Unassembled WGS sequence"/>
</dbReference>